<evidence type="ECO:0008006" key="4">
    <source>
        <dbReference type="Google" id="ProtNLM"/>
    </source>
</evidence>
<feature type="signal peptide" evidence="1">
    <location>
        <begin position="1"/>
        <end position="22"/>
    </location>
</feature>
<feature type="chain" id="PRO_5047213399" description="Lipoprotein" evidence="1">
    <location>
        <begin position="23"/>
        <end position="169"/>
    </location>
</feature>
<reference evidence="2 3" key="1">
    <citation type="submission" date="2020-12" db="EMBL/GenBank/DDBJ databases">
        <authorList>
            <person name="Ruan W."/>
            <person name="Khan S.A."/>
            <person name="Jeon C.O."/>
        </authorList>
    </citation>
    <scope>NUCLEOTIDE SEQUENCE [LARGE SCALE GENOMIC DNA]</scope>
    <source>
        <strain evidence="2 3">MA-13</strain>
    </source>
</reference>
<dbReference type="PROSITE" id="PS51257">
    <property type="entry name" value="PROKAR_LIPOPROTEIN"/>
    <property type="match status" value="1"/>
</dbReference>
<sequence>MRFNIVLLVCLVAGCAGLPDYAEPPTDTPSSKLLFKHDFEAPFLGYSTFVNVHTEEEPCGKSFGSDSGARLVVLDKGNPLISELNPDGVKLSIDKKYTFMILSVAGPVNCAIYTSFSPKANESYEIKVSGELHSFSRSCKAELFKADENTKQLSPVEFEYYGNCHESAE</sequence>
<evidence type="ECO:0000313" key="3">
    <source>
        <dbReference type="Proteomes" id="UP000663814"/>
    </source>
</evidence>
<proteinExistence type="predicted"/>
<evidence type="ECO:0000313" key="2">
    <source>
        <dbReference type="EMBL" id="MBZ9612869.1"/>
    </source>
</evidence>
<dbReference type="Proteomes" id="UP000663814">
    <property type="component" value="Unassembled WGS sequence"/>
</dbReference>
<evidence type="ECO:0000256" key="1">
    <source>
        <dbReference type="SAM" id="SignalP"/>
    </source>
</evidence>
<protein>
    <recommendedName>
        <fullName evidence="4">Lipoprotein</fullName>
    </recommendedName>
</protein>
<dbReference type="RefSeq" id="WP_205312348.1">
    <property type="nucleotide sequence ID" value="NZ_JAERPS020000005.1"/>
</dbReference>
<comment type="caution">
    <text evidence="2">The sequence shown here is derived from an EMBL/GenBank/DDBJ whole genome shotgun (WGS) entry which is preliminary data.</text>
</comment>
<organism evidence="2 3">
    <name type="scientific">Rheinheimera maricola</name>
    <dbReference type="NCBI Taxonomy" id="2793282"/>
    <lineage>
        <taxon>Bacteria</taxon>
        <taxon>Pseudomonadati</taxon>
        <taxon>Pseudomonadota</taxon>
        <taxon>Gammaproteobacteria</taxon>
        <taxon>Chromatiales</taxon>
        <taxon>Chromatiaceae</taxon>
        <taxon>Rheinheimera</taxon>
    </lineage>
</organism>
<keyword evidence="3" id="KW-1185">Reference proteome</keyword>
<accession>A0ABS7XCI1</accession>
<keyword evidence="1" id="KW-0732">Signal</keyword>
<dbReference type="EMBL" id="JAERPS020000005">
    <property type="protein sequence ID" value="MBZ9612869.1"/>
    <property type="molecule type" value="Genomic_DNA"/>
</dbReference>
<name>A0ABS7XCI1_9GAMM</name>
<gene>
    <name evidence="2" type="ORF">I4W93_014850</name>
</gene>
<reference evidence="2 3" key="2">
    <citation type="submission" date="2021-08" db="EMBL/GenBank/DDBJ databases">
        <title>Rheinheimera aquimaris sp. nov., isolated from seawater of the East Sea in Korea.</title>
        <authorList>
            <person name="Kim K.H."/>
            <person name="Wenting R."/>
            <person name="Kim K.R."/>
            <person name="Jeon C.O."/>
        </authorList>
    </citation>
    <scope>NUCLEOTIDE SEQUENCE [LARGE SCALE GENOMIC DNA]</scope>
    <source>
        <strain evidence="2 3">MA-13</strain>
    </source>
</reference>